<reference evidence="11" key="1">
    <citation type="submission" date="2022-11" db="EMBL/GenBank/DDBJ databases">
        <title>Centuries of genome instability and evolution in soft-shell clam transmissible cancer (bioRxiv).</title>
        <authorList>
            <person name="Hart S.F.M."/>
            <person name="Yonemitsu M.A."/>
            <person name="Giersch R.M."/>
            <person name="Beal B.F."/>
            <person name="Arriagada G."/>
            <person name="Davis B.W."/>
            <person name="Ostrander E.A."/>
            <person name="Goff S.P."/>
            <person name="Metzger M.J."/>
        </authorList>
    </citation>
    <scope>NUCLEOTIDE SEQUENCE</scope>
    <source>
        <strain evidence="11">MELC-2E11</strain>
        <tissue evidence="11">Siphon/mantle</tissue>
    </source>
</reference>
<feature type="transmembrane region" description="Helical" evidence="8">
    <location>
        <begin position="637"/>
        <end position="668"/>
    </location>
</feature>
<evidence type="ECO:0000256" key="6">
    <source>
        <dbReference type="ARBA" id="ARBA00023136"/>
    </source>
</evidence>
<evidence type="ECO:0000259" key="10">
    <source>
        <dbReference type="PROSITE" id="PS50929"/>
    </source>
</evidence>
<feature type="region of interest" description="Disordered" evidence="7">
    <location>
        <begin position="596"/>
        <end position="618"/>
    </location>
</feature>
<feature type="transmembrane region" description="Helical" evidence="8">
    <location>
        <begin position="761"/>
        <end position="781"/>
    </location>
</feature>
<feature type="domain" description="ABC transmembrane type-1" evidence="10">
    <location>
        <begin position="76"/>
        <end position="327"/>
    </location>
</feature>
<dbReference type="PROSITE" id="PS00211">
    <property type="entry name" value="ABC_TRANSPORTER_1"/>
    <property type="match status" value="2"/>
</dbReference>
<evidence type="ECO:0000256" key="5">
    <source>
        <dbReference type="ARBA" id="ARBA00022989"/>
    </source>
</evidence>
<name>A0ABY7DQZ6_MYAAR</name>
<proteinExistence type="predicted"/>
<feature type="compositionally biased region" description="Polar residues" evidence="7">
    <location>
        <begin position="12"/>
        <end position="22"/>
    </location>
</feature>
<feature type="domain" description="ABC transporter" evidence="9">
    <location>
        <begin position="347"/>
        <end position="569"/>
    </location>
</feature>
<evidence type="ECO:0000313" key="12">
    <source>
        <dbReference type="Proteomes" id="UP001164746"/>
    </source>
</evidence>
<dbReference type="Pfam" id="PF00664">
    <property type="entry name" value="ABC_membrane"/>
    <property type="match status" value="3"/>
</dbReference>
<keyword evidence="4" id="KW-0067">ATP-binding</keyword>
<dbReference type="InterPro" id="IPR027417">
    <property type="entry name" value="P-loop_NTPase"/>
</dbReference>
<dbReference type="CDD" id="cd03249">
    <property type="entry name" value="ABC_MTABC3_MDL1_MDL2"/>
    <property type="match status" value="2"/>
</dbReference>
<sequence>MAELKSYRTEINDTNNTRNGAVSPSDPVIEMNGHTKKAKGGSDKKGDGDKKKEYQEMVSIFEVFKYATCFDKFCMILGTICGCIHGSAFPVMIIVFGEMINLFVTTGSIDDIVELLKSCGGLVALNVTVIGCSVIVLGYGQVMFWMIASEKQTHLIRERFYRNVMRQNIGWFDLHESGELNSRITNDISKIHDGIGDKMGQFFQWFSGFIAGVVIGFVYGWKLTLLVGMASGAELKAYAQAGAIAEEVLGSIRTVLAFGGQAKESIRYESRLSEAHDMGVRKGFVSGISTGVVWLIIFCAYALGFWYGAQLSRDEKDVYNIGNVMIVPPIDSASPAGKKLDKFEGTIRLTNVHFNYPSRPDVKVLRGVDLEICRGQTVALVGASGCGKSTIVQLLQRFYDPEQGSWLREHIGIVSQEPVLFGNTIGENIRFGNLNVTQEGIERAAKEANAHDFILQLPDKYETLVGERGAQLSGGQKQRIAIARALVRDPKILLLDEATSALDMESEGVVQEALEKASHGRTTVVIAHRLSTIKNADMIASFQDGRIVEKGTHNELMEKEGIYYQLVTRQSTVSEDDLDVEMFEKPEVDLVHSPVKRALSNPGSTGPASPDETTEEAKKEKVNAGFGRIMRLNAPEWFFILLGCLSALINGGLMPAFAIIFAEILGVFQLVDEDEQEKKITMYCLLFVGIGLLSLVTYFLQGYMFGRSGEALTLRLRSIVFKTMLKQEMAFFDDHENNVGALCTRLSTDASQIQGMAGVRLGTTILSLGSILAGLIIAFIISWKLTLLIIAFLPLLMVGGMLQMKMLTGAAGKNKEALESAGKVAIESIENIRTVASLTREGMFLDKFMHELNGPFRDALKKAHVVGIAFSFSQGVIFFCYAASFWLGAYLVEQKELDYVQVFKAFSAVVFGGMAIGQASAMAPDAAKAQVSAEQVFKLLDRKLAIGDEEERKNAKTPEGKFSSTVSFKNVKFRYPTRPDIVVLNGLDLEVEPGQTVALVGSSGCGKSTTVQLTERFYDTESGEVMLDQYNVRDLDLAWLRGQIGIVSQEPVLFDLSIAENIAYGDNTRQIPMDEIIQAARSANIHDFISSLPDGYDTNVGEKGAQLSGGQKQRVAIARALVRNPKILLLDEATSALDTESEKVVQDALDRAREGRTCIVIAHRLSTIQNADKICVIRHGVVTEQGRHSELMKQQGFYYKLNMFHHVFYVIVLLVSNKCCLTFKCSSVYMNVYMFWINLSGTRWYGLICLVQDDMD</sequence>
<dbReference type="InterPro" id="IPR017871">
    <property type="entry name" value="ABC_transporter-like_CS"/>
</dbReference>
<keyword evidence="3" id="KW-0547">Nucleotide-binding</keyword>
<feature type="compositionally biased region" description="Basic and acidic residues" evidence="7">
    <location>
        <begin position="40"/>
        <end position="50"/>
    </location>
</feature>
<accession>A0ABY7DQZ6</accession>
<evidence type="ECO:0000256" key="4">
    <source>
        <dbReference type="ARBA" id="ARBA00022840"/>
    </source>
</evidence>
<dbReference type="Pfam" id="PF00005">
    <property type="entry name" value="ABC_tran"/>
    <property type="match status" value="2"/>
</dbReference>
<feature type="transmembrane region" description="Helical" evidence="8">
    <location>
        <begin position="680"/>
        <end position="700"/>
    </location>
</feature>
<evidence type="ECO:0000256" key="1">
    <source>
        <dbReference type="ARBA" id="ARBA00004141"/>
    </source>
</evidence>
<dbReference type="Gene3D" id="3.40.50.300">
    <property type="entry name" value="P-loop containing nucleotide triphosphate hydrolases"/>
    <property type="match status" value="2"/>
</dbReference>
<dbReference type="EMBL" id="CP111014">
    <property type="protein sequence ID" value="WAR00123.1"/>
    <property type="molecule type" value="Genomic_DNA"/>
</dbReference>
<keyword evidence="12" id="KW-1185">Reference proteome</keyword>
<evidence type="ECO:0000259" key="9">
    <source>
        <dbReference type="PROSITE" id="PS50893"/>
    </source>
</evidence>
<gene>
    <name evidence="11" type="ORF">MAR_024495</name>
</gene>
<keyword evidence="5 8" id="KW-1133">Transmembrane helix</keyword>
<dbReference type="SUPFAM" id="SSF52540">
    <property type="entry name" value="P-loop containing nucleoside triphosphate hydrolases"/>
    <property type="match status" value="2"/>
</dbReference>
<dbReference type="PROSITE" id="PS50893">
    <property type="entry name" value="ABC_TRANSPORTER_2"/>
    <property type="match status" value="2"/>
</dbReference>
<dbReference type="Proteomes" id="UP001164746">
    <property type="component" value="Chromosome 3"/>
</dbReference>
<protein>
    <submittedName>
        <fullName evidence="11">MDR1-like protein</fullName>
    </submittedName>
</protein>
<feature type="region of interest" description="Disordered" evidence="7">
    <location>
        <begin position="1"/>
        <end position="50"/>
    </location>
</feature>
<feature type="transmembrane region" description="Helical" evidence="8">
    <location>
        <begin position="284"/>
        <end position="307"/>
    </location>
</feature>
<keyword evidence="6 8" id="KW-0472">Membrane</keyword>
<evidence type="ECO:0000256" key="7">
    <source>
        <dbReference type="SAM" id="MobiDB-lite"/>
    </source>
</evidence>
<feature type="transmembrane region" description="Helical" evidence="8">
    <location>
        <begin position="202"/>
        <end position="221"/>
    </location>
</feature>
<evidence type="ECO:0000313" key="11">
    <source>
        <dbReference type="EMBL" id="WAR00123.1"/>
    </source>
</evidence>
<dbReference type="InterPro" id="IPR011527">
    <property type="entry name" value="ABC1_TM_dom"/>
</dbReference>
<dbReference type="PANTHER" id="PTHR43394:SF18">
    <property type="entry name" value="ABC TRANSPORTER B FAMILY MEMBER 11-LIKE"/>
    <property type="match status" value="1"/>
</dbReference>
<evidence type="ECO:0000256" key="2">
    <source>
        <dbReference type="ARBA" id="ARBA00022692"/>
    </source>
</evidence>
<dbReference type="InterPro" id="IPR003439">
    <property type="entry name" value="ABC_transporter-like_ATP-bd"/>
</dbReference>
<feature type="transmembrane region" description="Helical" evidence="8">
    <location>
        <begin position="787"/>
        <end position="804"/>
    </location>
</feature>
<dbReference type="CDD" id="cd18577">
    <property type="entry name" value="ABC_6TM_Pgp_ABCB1_D1_like"/>
    <property type="match status" value="1"/>
</dbReference>
<feature type="compositionally biased region" description="Basic and acidic residues" evidence="7">
    <location>
        <begin position="1"/>
        <end position="11"/>
    </location>
</feature>
<feature type="transmembrane region" description="Helical" evidence="8">
    <location>
        <begin position="73"/>
        <end position="96"/>
    </location>
</feature>
<organism evidence="11 12">
    <name type="scientific">Mya arenaria</name>
    <name type="common">Soft-shell clam</name>
    <dbReference type="NCBI Taxonomy" id="6604"/>
    <lineage>
        <taxon>Eukaryota</taxon>
        <taxon>Metazoa</taxon>
        <taxon>Spiralia</taxon>
        <taxon>Lophotrochozoa</taxon>
        <taxon>Mollusca</taxon>
        <taxon>Bivalvia</taxon>
        <taxon>Autobranchia</taxon>
        <taxon>Heteroconchia</taxon>
        <taxon>Euheterodonta</taxon>
        <taxon>Imparidentia</taxon>
        <taxon>Neoheterodontei</taxon>
        <taxon>Myida</taxon>
        <taxon>Myoidea</taxon>
        <taxon>Myidae</taxon>
        <taxon>Mya</taxon>
    </lineage>
</organism>
<feature type="domain" description="ABC transmembrane type-1" evidence="10">
    <location>
        <begin position="641"/>
        <end position="928"/>
    </location>
</feature>
<dbReference type="PROSITE" id="PS50929">
    <property type="entry name" value="ABC_TM1F"/>
    <property type="match status" value="2"/>
</dbReference>
<feature type="domain" description="ABC transporter" evidence="9">
    <location>
        <begin position="966"/>
        <end position="1204"/>
    </location>
</feature>
<evidence type="ECO:0000256" key="3">
    <source>
        <dbReference type="ARBA" id="ARBA00022741"/>
    </source>
</evidence>
<dbReference type="SMART" id="SM00382">
    <property type="entry name" value="AAA"/>
    <property type="match status" value="2"/>
</dbReference>
<dbReference type="Gene3D" id="1.20.1560.10">
    <property type="entry name" value="ABC transporter type 1, transmembrane domain"/>
    <property type="match status" value="2"/>
</dbReference>
<evidence type="ECO:0000256" key="8">
    <source>
        <dbReference type="SAM" id="Phobius"/>
    </source>
</evidence>
<feature type="transmembrane region" description="Helical" evidence="8">
    <location>
        <begin position="123"/>
        <end position="147"/>
    </location>
</feature>
<dbReference type="InterPro" id="IPR039421">
    <property type="entry name" value="Type_1_exporter"/>
</dbReference>
<comment type="subcellular location">
    <subcellularLocation>
        <location evidence="1">Membrane</location>
        <topology evidence="1">Multi-pass membrane protein</topology>
    </subcellularLocation>
</comment>
<feature type="transmembrane region" description="Helical" evidence="8">
    <location>
        <begin position="865"/>
        <end position="887"/>
    </location>
</feature>
<dbReference type="InterPro" id="IPR003593">
    <property type="entry name" value="AAA+_ATPase"/>
</dbReference>
<dbReference type="PANTHER" id="PTHR43394">
    <property type="entry name" value="ATP-DEPENDENT PERMEASE MDL1, MITOCHONDRIAL"/>
    <property type="match status" value="1"/>
</dbReference>
<keyword evidence="2 8" id="KW-0812">Transmembrane</keyword>
<dbReference type="SUPFAM" id="SSF90123">
    <property type="entry name" value="ABC transporter transmembrane region"/>
    <property type="match status" value="2"/>
</dbReference>
<dbReference type="CDD" id="cd18578">
    <property type="entry name" value="ABC_6TM_Pgp_ABCB1_D2_like"/>
    <property type="match status" value="1"/>
</dbReference>
<dbReference type="InterPro" id="IPR036640">
    <property type="entry name" value="ABC1_TM_sf"/>
</dbReference>